<keyword evidence="2" id="KW-0964">Secreted</keyword>
<evidence type="ECO:0000256" key="2">
    <source>
        <dbReference type="ARBA" id="ARBA00022525"/>
    </source>
</evidence>
<evidence type="ECO:0000313" key="6">
    <source>
        <dbReference type="EMBL" id="AFX61491.1"/>
    </source>
</evidence>
<dbReference type="Pfam" id="PF03032">
    <property type="entry name" value="FSAP_sig_propep"/>
    <property type="match status" value="1"/>
</dbReference>
<proteinExistence type="evidence at transcript level"/>
<sequence length="60" mass="6835">MFPLKKTLLLLFFFGIVPLAFCEPGRDSDEEENEGHGAEANFENLKRSYLNSLSCFLSFT</sequence>
<dbReference type="GO" id="GO:0005576">
    <property type="term" value="C:extracellular region"/>
    <property type="evidence" value="ECO:0007669"/>
    <property type="project" value="UniProtKB-SubCell"/>
</dbReference>
<organism evidence="6">
    <name type="scientific">Odorrana andersonii</name>
    <name type="common">Golden crossband frog</name>
    <name type="synonym">Rana andersonii</name>
    <dbReference type="NCBI Taxonomy" id="369514"/>
    <lineage>
        <taxon>Eukaryota</taxon>
        <taxon>Metazoa</taxon>
        <taxon>Chordata</taxon>
        <taxon>Craniata</taxon>
        <taxon>Vertebrata</taxon>
        <taxon>Euteleostomi</taxon>
        <taxon>Amphibia</taxon>
        <taxon>Batrachia</taxon>
        <taxon>Anura</taxon>
        <taxon>Neobatrachia</taxon>
        <taxon>Ranoidea</taxon>
        <taxon>Ranidae</taxon>
        <taxon>Odorrana</taxon>
    </lineage>
</organism>
<accession>K7WPF8</accession>
<evidence type="ECO:0000259" key="5">
    <source>
        <dbReference type="Pfam" id="PF03032"/>
    </source>
</evidence>
<evidence type="ECO:0000256" key="1">
    <source>
        <dbReference type="ARBA" id="ARBA00004613"/>
    </source>
</evidence>
<evidence type="ECO:0000256" key="4">
    <source>
        <dbReference type="SAM" id="SignalP"/>
    </source>
</evidence>
<feature type="signal peptide" evidence="4">
    <location>
        <begin position="1"/>
        <end position="22"/>
    </location>
</feature>
<dbReference type="InterPro" id="IPR004275">
    <property type="entry name" value="Frog_antimicrobial_propeptide"/>
</dbReference>
<dbReference type="GO" id="GO:0050830">
    <property type="term" value="P:defense response to Gram-positive bacterium"/>
    <property type="evidence" value="ECO:0007669"/>
    <property type="project" value="UniProtKB-ARBA"/>
</dbReference>
<dbReference type="AlphaFoldDB" id="K7WPF8"/>
<dbReference type="GO" id="GO:0050829">
    <property type="term" value="P:defense response to Gram-negative bacterium"/>
    <property type="evidence" value="ECO:0007669"/>
    <property type="project" value="UniProtKB-ARBA"/>
</dbReference>
<name>K7WPF8_ODOAN</name>
<feature type="chain" id="PRO_5003912676" evidence="4">
    <location>
        <begin position="23"/>
        <end position="60"/>
    </location>
</feature>
<keyword evidence="3 4" id="KW-0732">Signal</keyword>
<evidence type="ECO:0000256" key="3">
    <source>
        <dbReference type="ARBA" id="ARBA00022729"/>
    </source>
</evidence>
<reference evidence="6" key="1">
    <citation type="submission" date="2012-08" db="EMBL/GenBank/DDBJ databases">
        <title>Antioxindant peptides from odorous frog, Odorrana andersonii.</title>
        <authorList>
            <person name="Yang X.W."/>
            <person name="Zhang Y."/>
        </authorList>
    </citation>
    <scope>NUCLEOTIDE SEQUENCE</scope>
    <source>
        <tissue evidence="6">Skin gland</tissue>
    </source>
</reference>
<feature type="domain" description="Frog antimicrobial peptide propeptide" evidence="5">
    <location>
        <begin position="4"/>
        <end position="40"/>
    </location>
</feature>
<comment type="subcellular location">
    <subcellularLocation>
        <location evidence="1">Secreted</location>
    </subcellularLocation>
</comment>
<protein>
    <submittedName>
        <fullName evidence="6">Antixoidant peptide</fullName>
    </submittedName>
</protein>
<dbReference type="EMBL" id="JX507101">
    <property type="protein sequence ID" value="AFX61491.1"/>
    <property type="molecule type" value="mRNA"/>
</dbReference>